<name>A0A4V3AV24_9BURK</name>
<sequence length="196" mass="21685">MFFPPSTSRRVLKHSRVISIEAYAREDNLWDIDARISDTKTNPTQLASGVRPAGEPIHDLGLRISINTDFDIVDAQAVSSRHPYPGYCNAITPDYTKLVGLNLLKQFRHEVQVRLGGNRGCTHITELVQILPTAALQAFAGDVLKINDVATGSKPDAAMQQQTKQPFQLDRCHALKLDGGAVATYYPRWYKPASAI</sequence>
<dbReference type="Pfam" id="PF11136">
    <property type="entry name" value="DUF2889"/>
    <property type="match status" value="1"/>
</dbReference>
<proteinExistence type="predicted"/>
<organism evidence="1 2">
    <name type="scientific">Sapientia aquatica</name>
    <dbReference type="NCBI Taxonomy" id="1549640"/>
    <lineage>
        <taxon>Bacteria</taxon>
        <taxon>Pseudomonadati</taxon>
        <taxon>Pseudomonadota</taxon>
        <taxon>Betaproteobacteria</taxon>
        <taxon>Burkholderiales</taxon>
        <taxon>Oxalobacteraceae</taxon>
        <taxon>Sapientia</taxon>
    </lineage>
</organism>
<evidence type="ECO:0000313" key="1">
    <source>
        <dbReference type="EMBL" id="TDK68036.1"/>
    </source>
</evidence>
<dbReference type="EMBL" id="SMYL01000001">
    <property type="protein sequence ID" value="TDK68036.1"/>
    <property type="molecule type" value="Genomic_DNA"/>
</dbReference>
<dbReference type="Proteomes" id="UP000294829">
    <property type="component" value="Unassembled WGS sequence"/>
</dbReference>
<evidence type="ECO:0000313" key="2">
    <source>
        <dbReference type="Proteomes" id="UP000294829"/>
    </source>
</evidence>
<dbReference type="RefSeq" id="WP_133324305.1">
    <property type="nucleotide sequence ID" value="NZ_SMYL01000001.1"/>
</dbReference>
<dbReference type="InterPro" id="IPR021312">
    <property type="entry name" value="DUF2889"/>
</dbReference>
<dbReference type="AlphaFoldDB" id="A0A4V3AV24"/>
<accession>A0A4V3AV24</accession>
<protein>
    <submittedName>
        <fullName evidence="1">DUF2889 domain-containing protein</fullName>
    </submittedName>
</protein>
<keyword evidence="2" id="KW-1185">Reference proteome</keyword>
<comment type="caution">
    <text evidence="1">The sequence shown here is derived from an EMBL/GenBank/DDBJ whole genome shotgun (WGS) entry which is preliminary data.</text>
</comment>
<gene>
    <name evidence="1" type="ORF">E2I14_00305</name>
</gene>
<reference evidence="1 2" key="1">
    <citation type="submission" date="2019-03" db="EMBL/GenBank/DDBJ databases">
        <title>Sapientia aquatica gen. nov., sp. nov., isolated from a crater lake.</title>
        <authorList>
            <person name="Felfoldi T."/>
            <person name="Szabo A."/>
            <person name="Toth E."/>
            <person name="Schumann P."/>
            <person name="Keki Z."/>
            <person name="Marialigeti K."/>
            <person name="Mathe I."/>
        </authorList>
    </citation>
    <scope>NUCLEOTIDE SEQUENCE [LARGE SCALE GENOMIC DNA]</scope>
    <source>
        <strain evidence="1 2">SA-152</strain>
    </source>
</reference>
<dbReference type="OrthoDB" id="6862397at2"/>